<dbReference type="EMBL" id="KN714736">
    <property type="protein sequence ID" value="KUI59797.1"/>
    <property type="molecule type" value="Genomic_DNA"/>
</dbReference>
<dbReference type="PANTHER" id="PTHR43392">
    <property type="entry name" value="AAA-TYPE ATPASE FAMILY PROTEIN / ANKYRIN REPEAT FAMILY PROTEIN"/>
    <property type="match status" value="1"/>
</dbReference>
<dbReference type="OrthoDB" id="2423195at2759"/>
<dbReference type="Proteomes" id="UP000078576">
    <property type="component" value="Unassembled WGS sequence"/>
</dbReference>
<dbReference type="SUPFAM" id="SSF52540">
    <property type="entry name" value="P-loop containing nucleoside triphosphate hydrolases"/>
    <property type="match status" value="2"/>
</dbReference>
<evidence type="ECO:0000256" key="1">
    <source>
        <dbReference type="ARBA" id="ARBA00022741"/>
    </source>
</evidence>
<dbReference type="STRING" id="694573.A0A194V736"/>
<dbReference type="InterPro" id="IPR027417">
    <property type="entry name" value="P-loop_NTPase"/>
</dbReference>
<evidence type="ECO:0000256" key="2">
    <source>
        <dbReference type="ARBA" id="ARBA00022840"/>
    </source>
</evidence>
<sequence length="457" mass="51942">MSPLNQLMGLVGLDEVKKEFFSVRDKVKAAQAREAKISARSLKLDMIITGNPGTGKDTVARLYKQYLRSLGVGRQIVILHVDRPIHLDFFDSSDSDSHQDVYIFVGLRENAKRLFGHSKARGRISRRIDLKDYSENELLSMLVKMLKEDSLKVDGGFNAPATSKKDTTVVTIPNQCYYLTESDFFGAKPMNFYEESEAWKKLEKMAEGKVPIIDEAHMFYHSSNYGTDGSDIFRKGIVDTIVAHVDNEPGNSRCIILMGYQDRMKEFYRNTNPGFQRRFPLEDAFVFDNYDDKALGQILKIMLDHDDIAATDDAKAVAMEILRRERDRPNFGNGGAVRNLLSRAQITYSKRMQRGAARNVHLGDTALPNEDERGQIILEPQDFDPEYDRGLRVKGDCSSLFDNLVGFQDIIATFRGYQKMAVNMRWHGLDPREEIPFSFVFKGPPGTGKTTTARFLR</sequence>
<accession>A0A194V736</accession>
<keyword evidence="1" id="KW-0547">Nucleotide-binding</keyword>
<dbReference type="Pfam" id="PF17866">
    <property type="entry name" value="AAA_lid_6"/>
    <property type="match status" value="1"/>
</dbReference>
<dbReference type="InterPro" id="IPR000641">
    <property type="entry name" value="CbxX/CfxQ"/>
</dbReference>
<keyword evidence="5" id="KW-1185">Reference proteome</keyword>
<dbReference type="Gene3D" id="1.10.8.60">
    <property type="match status" value="1"/>
</dbReference>
<evidence type="ECO:0000259" key="3">
    <source>
        <dbReference type="Pfam" id="PF17866"/>
    </source>
</evidence>
<keyword evidence="2" id="KW-0067">ATP-binding</keyword>
<name>A0A194V736_CYTMA</name>
<dbReference type="GO" id="GO:0016887">
    <property type="term" value="F:ATP hydrolysis activity"/>
    <property type="evidence" value="ECO:0007669"/>
    <property type="project" value="TreeGrafter"/>
</dbReference>
<protein>
    <recommendedName>
        <fullName evidence="3">CbbX AAA lid domain-containing protein</fullName>
    </recommendedName>
</protein>
<evidence type="ECO:0000313" key="5">
    <source>
        <dbReference type="Proteomes" id="UP000078576"/>
    </source>
</evidence>
<dbReference type="InterPro" id="IPR050773">
    <property type="entry name" value="CbxX/CfxQ_RuBisCO_ESX"/>
</dbReference>
<organism evidence="4 5">
    <name type="scientific">Cytospora mali</name>
    <name type="common">Apple Valsa canker fungus</name>
    <name type="synonym">Valsa mali</name>
    <dbReference type="NCBI Taxonomy" id="578113"/>
    <lineage>
        <taxon>Eukaryota</taxon>
        <taxon>Fungi</taxon>
        <taxon>Dikarya</taxon>
        <taxon>Ascomycota</taxon>
        <taxon>Pezizomycotina</taxon>
        <taxon>Sordariomycetes</taxon>
        <taxon>Sordariomycetidae</taxon>
        <taxon>Diaporthales</taxon>
        <taxon>Cytosporaceae</taxon>
        <taxon>Cytospora</taxon>
    </lineage>
</organism>
<evidence type="ECO:0000313" key="4">
    <source>
        <dbReference type="EMBL" id="KUI59797.1"/>
    </source>
</evidence>
<dbReference type="PRINTS" id="PR00819">
    <property type="entry name" value="CBXCFQXSUPER"/>
</dbReference>
<dbReference type="Gene3D" id="3.40.50.300">
    <property type="entry name" value="P-loop containing nucleotide triphosphate hydrolases"/>
    <property type="match status" value="2"/>
</dbReference>
<proteinExistence type="predicted"/>
<dbReference type="CDD" id="cd02019">
    <property type="entry name" value="NK"/>
    <property type="match status" value="1"/>
</dbReference>
<dbReference type="InterPro" id="IPR041627">
    <property type="entry name" value="AAA_lid_6"/>
</dbReference>
<dbReference type="PANTHER" id="PTHR43392:SF2">
    <property type="entry name" value="AAA-TYPE ATPASE FAMILY PROTEIN _ ANKYRIN REPEAT FAMILY PROTEIN"/>
    <property type="match status" value="1"/>
</dbReference>
<feature type="domain" description="CbbX AAA lid" evidence="3">
    <location>
        <begin position="312"/>
        <end position="356"/>
    </location>
</feature>
<gene>
    <name evidence="4" type="ORF">VP1G_07038</name>
</gene>
<dbReference type="AlphaFoldDB" id="A0A194V736"/>
<reference evidence="5" key="1">
    <citation type="submission" date="2014-12" db="EMBL/GenBank/DDBJ databases">
        <title>Genome Sequence of Valsa Canker Pathogens Uncovers a Specific Adaption of Colonization on Woody Bark.</title>
        <authorList>
            <person name="Yin Z."/>
            <person name="Liu H."/>
            <person name="Gao X."/>
            <person name="Li Z."/>
            <person name="Song N."/>
            <person name="Ke X."/>
            <person name="Dai Q."/>
            <person name="Wu Y."/>
            <person name="Sun Y."/>
            <person name="Xu J.-R."/>
            <person name="Kang Z.K."/>
            <person name="Wang L."/>
            <person name="Huang L."/>
        </authorList>
    </citation>
    <scope>NUCLEOTIDE SEQUENCE [LARGE SCALE GENOMIC DNA]</scope>
    <source>
        <strain evidence="5">SXYL134</strain>
    </source>
</reference>
<dbReference type="GO" id="GO:0005524">
    <property type="term" value="F:ATP binding"/>
    <property type="evidence" value="ECO:0007669"/>
    <property type="project" value="UniProtKB-KW"/>
</dbReference>